<evidence type="ECO:0000313" key="3">
    <source>
        <dbReference type="EMBL" id="EHK99249.1"/>
    </source>
</evidence>
<dbReference type="Proteomes" id="UP000005446">
    <property type="component" value="Unassembled WGS sequence"/>
</dbReference>
<gene>
    <name evidence="3" type="ORF">M7I_4935</name>
</gene>
<comment type="caution">
    <text evidence="3">The sequence shown here is derived from an EMBL/GenBank/DDBJ whole genome shotgun (WGS) entry which is preliminary data.</text>
</comment>
<dbReference type="FunCoup" id="H0EQI3">
    <property type="interactions" value="26"/>
</dbReference>
<feature type="domain" description="NADP-dependent oxidoreductase" evidence="2">
    <location>
        <begin position="12"/>
        <end position="308"/>
    </location>
</feature>
<evidence type="ECO:0000259" key="2">
    <source>
        <dbReference type="Pfam" id="PF00248"/>
    </source>
</evidence>
<reference evidence="3 4" key="1">
    <citation type="journal article" date="2012" name="Eukaryot. Cell">
        <title>Genome sequence of the fungus Glarea lozoyensis: the first genome sequence of a species from the Helotiaceae family.</title>
        <authorList>
            <person name="Youssar L."/>
            <person name="Gruening B.A."/>
            <person name="Erxleben A."/>
            <person name="Guenther S."/>
            <person name="Huettel W."/>
        </authorList>
    </citation>
    <scope>NUCLEOTIDE SEQUENCE [LARGE SCALE GENOMIC DNA]</scope>
    <source>
        <strain evidence="4">ATCC 74030 / MF5533</strain>
    </source>
</reference>
<name>H0EQI3_GLAL7</name>
<dbReference type="GO" id="GO:0016491">
    <property type="term" value="F:oxidoreductase activity"/>
    <property type="evidence" value="ECO:0007669"/>
    <property type="project" value="UniProtKB-KW"/>
</dbReference>
<proteinExistence type="predicted"/>
<dbReference type="PANTHER" id="PTHR43625">
    <property type="entry name" value="AFLATOXIN B1 ALDEHYDE REDUCTASE"/>
    <property type="match status" value="1"/>
</dbReference>
<dbReference type="PANTHER" id="PTHR43625:SF78">
    <property type="entry name" value="PYRIDOXAL REDUCTASE-RELATED"/>
    <property type="match status" value="1"/>
</dbReference>
<keyword evidence="4" id="KW-1185">Reference proteome</keyword>
<dbReference type="CDD" id="cd19077">
    <property type="entry name" value="AKR_AKR8A1-2"/>
    <property type="match status" value="1"/>
</dbReference>
<dbReference type="EMBL" id="AGUE01000124">
    <property type="protein sequence ID" value="EHK99249.1"/>
    <property type="molecule type" value="Genomic_DNA"/>
</dbReference>
<protein>
    <submittedName>
        <fullName evidence="3">Putative Pyridoxal reductase</fullName>
    </submittedName>
</protein>
<dbReference type="InParanoid" id="H0EQI3"/>
<dbReference type="Pfam" id="PF00248">
    <property type="entry name" value="Aldo_ket_red"/>
    <property type="match status" value="1"/>
</dbReference>
<sequence length="330" mass="36099">MSLSVAGKKAGPIGFGLLGLSRPPAIPYDQAIKVMKAALNHGANLWNGAEFYGTPTENSLHLLNHYFTTYPEDAAKVIITLKGAFTMSMSPPGPQTNTAGIRQSIDNCLAILDDKVFLDVFLPARIDPDVPIEETVTAIVEYIKAGKIGGYGLSECSAQSIRRAHAIHPLSMIEIELSLFATEIFSNDVADVCAELHIPIIAYSPLARGFLAGGIKKAEDLPQDDIRRRFPRFQDGALEANIKLAEKVREVAERTGFTMAQVAIAWVRRQGGRLGTVIPIPGCTTLGRLEDNMRVVEVGEEELKVLDGLSERMRVVGERYPEAFLKYTYV</sequence>
<dbReference type="Gene3D" id="3.20.20.100">
    <property type="entry name" value="NADP-dependent oxidoreductase domain"/>
    <property type="match status" value="1"/>
</dbReference>
<evidence type="ECO:0000313" key="4">
    <source>
        <dbReference type="Proteomes" id="UP000005446"/>
    </source>
</evidence>
<dbReference type="InterPro" id="IPR023210">
    <property type="entry name" value="NADP_OxRdtase_dom"/>
</dbReference>
<dbReference type="SUPFAM" id="SSF51430">
    <property type="entry name" value="NAD(P)-linked oxidoreductase"/>
    <property type="match status" value="1"/>
</dbReference>
<dbReference type="OrthoDB" id="37537at2759"/>
<organism evidence="3 4">
    <name type="scientific">Glarea lozoyensis (strain ATCC 74030 / MF5533)</name>
    <dbReference type="NCBI Taxonomy" id="1104152"/>
    <lineage>
        <taxon>Eukaryota</taxon>
        <taxon>Fungi</taxon>
        <taxon>Dikarya</taxon>
        <taxon>Ascomycota</taxon>
        <taxon>Pezizomycotina</taxon>
        <taxon>Leotiomycetes</taxon>
        <taxon>Helotiales</taxon>
        <taxon>Helotiaceae</taxon>
        <taxon>Glarea</taxon>
    </lineage>
</organism>
<accession>H0EQI3</accession>
<dbReference type="GO" id="GO:0005737">
    <property type="term" value="C:cytoplasm"/>
    <property type="evidence" value="ECO:0007669"/>
    <property type="project" value="TreeGrafter"/>
</dbReference>
<dbReference type="HOGENOM" id="CLU_023205_2_1_1"/>
<dbReference type="InterPro" id="IPR036812">
    <property type="entry name" value="NAD(P)_OxRdtase_dom_sf"/>
</dbReference>
<keyword evidence="1" id="KW-0560">Oxidoreductase</keyword>
<dbReference type="AlphaFoldDB" id="H0EQI3"/>
<evidence type="ECO:0000256" key="1">
    <source>
        <dbReference type="ARBA" id="ARBA00023002"/>
    </source>
</evidence>
<dbReference type="InterPro" id="IPR050791">
    <property type="entry name" value="Aldo-Keto_reductase"/>
</dbReference>